<keyword evidence="6" id="KW-0804">Transcription</keyword>
<reference evidence="11" key="1">
    <citation type="submission" date="2020-04" db="EMBL/GenBank/DDBJ databases">
        <title>Deep metagenomics examines the oral microbiome during advanced dental caries in children, revealing novel taxa and co-occurrences with host molecules.</title>
        <authorList>
            <person name="Baker J.L."/>
            <person name="Morton J.T."/>
            <person name="Dinis M."/>
            <person name="Alvarez R."/>
            <person name="Tran N.C."/>
            <person name="Knight R."/>
            <person name="Edlund A."/>
        </authorList>
    </citation>
    <scope>NUCLEOTIDE SEQUENCE</scope>
    <source>
        <strain evidence="11">JCVI_32_bin.24</strain>
    </source>
</reference>
<dbReference type="InterPro" id="IPR031316">
    <property type="entry name" value="FlgM_C"/>
</dbReference>
<dbReference type="AlphaFoldDB" id="A0A930BUH9"/>
<dbReference type="GO" id="GO:0044781">
    <property type="term" value="P:bacterial-type flagellum organization"/>
    <property type="evidence" value="ECO:0007669"/>
    <property type="project" value="UniProtKB-KW"/>
</dbReference>
<sequence>MKIDNTYKPAGTALPAQNTTRQPVAATPAQDAVSLSQLAGSLRGMEQQPVNTARIQEIKQAISEGRFKINPEAIADRLLESARDLVNTASNQRRA</sequence>
<gene>
    <name evidence="11" type="primary">flgM</name>
    <name evidence="11" type="ORF">HXL68_14800</name>
</gene>
<evidence type="ECO:0000313" key="12">
    <source>
        <dbReference type="Proteomes" id="UP000718593"/>
    </source>
</evidence>
<evidence type="ECO:0000259" key="10">
    <source>
        <dbReference type="Pfam" id="PF04316"/>
    </source>
</evidence>
<dbReference type="SUPFAM" id="SSF101498">
    <property type="entry name" value="Anti-sigma factor FlgM"/>
    <property type="match status" value="1"/>
</dbReference>
<protein>
    <recommendedName>
        <fullName evidence="2">Negative regulator of flagellin synthesis</fullName>
    </recommendedName>
    <alternativeName>
        <fullName evidence="8">Anti-sigma-28 factor</fullName>
    </alternativeName>
</protein>
<feature type="region of interest" description="Disordered" evidence="9">
    <location>
        <begin position="1"/>
        <end position="29"/>
    </location>
</feature>
<comment type="function">
    <text evidence="7">Responsible for the coupling of flagellin expression to flagellar assembly by preventing expression of the flagellin genes when a component of the middle class of proteins is defective. It negatively regulates flagellar genes by inhibiting the activity of FliA by directly binding to FliA.</text>
</comment>
<keyword evidence="3" id="KW-0678">Repressor</keyword>
<evidence type="ECO:0000256" key="3">
    <source>
        <dbReference type="ARBA" id="ARBA00022491"/>
    </source>
</evidence>
<proteinExistence type="inferred from homology"/>
<name>A0A930BUH9_9RHOO</name>
<comment type="caution">
    <text evidence="11">The sequence shown here is derived from an EMBL/GenBank/DDBJ whole genome shotgun (WGS) entry which is preliminary data.</text>
</comment>
<dbReference type="InterPro" id="IPR035890">
    <property type="entry name" value="Anti-sigma-28_factor_FlgM_sf"/>
</dbReference>
<evidence type="ECO:0000256" key="4">
    <source>
        <dbReference type="ARBA" id="ARBA00022795"/>
    </source>
</evidence>
<comment type="similarity">
    <text evidence="1">Belongs to the FlgM family.</text>
</comment>
<evidence type="ECO:0000256" key="7">
    <source>
        <dbReference type="ARBA" id="ARBA00024739"/>
    </source>
</evidence>
<keyword evidence="11" id="KW-0966">Cell projection</keyword>
<accession>A0A930BUH9</accession>
<dbReference type="InterPro" id="IPR007412">
    <property type="entry name" value="FlgM"/>
</dbReference>
<keyword evidence="11" id="KW-0282">Flagellum</keyword>
<dbReference type="GO" id="GO:0045892">
    <property type="term" value="P:negative regulation of DNA-templated transcription"/>
    <property type="evidence" value="ECO:0007669"/>
    <property type="project" value="InterPro"/>
</dbReference>
<keyword evidence="5" id="KW-0805">Transcription regulation</keyword>
<dbReference type="Proteomes" id="UP000718593">
    <property type="component" value="Unassembled WGS sequence"/>
</dbReference>
<evidence type="ECO:0000256" key="5">
    <source>
        <dbReference type="ARBA" id="ARBA00023015"/>
    </source>
</evidence>
<evidence type="ECO:0000256" key="1">
    <source>
        <dbReference type="ARBA" id="ARBA00005322"/>
    </source>
</evidence>
<evidence type="ECO:0000256" key="2">
    <source>
        <dbReference type="ARBA" id="ARBA00017823"/>
    </source>
</evidence>
<evidence type="ECO:0000256" key="6">
    <source>
        <dbReference type="ARBA" id="ARBA00023163"/>
    </source>
</evidence>
<evidence type="ECO:0000256" key="9">
    <source>
        <dbReference type="SAM" id="MobiDB-lite"/>
    </source>
</evidence>
<feature type="domain" description="Anti-sigma-28 factor FlgM C-terminal" evidence="10">
    <location>
        <begin position="31"/>
        <end position="80"/>
    </location>
</feature>
<evidence type="ECO:0000256" key="8">
    <source>
        <dbReference type="ARBA" id="ARBA00030117"/>
    </source>
</evidence>
<dbReference type="NCBIfam" id="TIGR03824">
    <property type="entry name" value="FlgM_jcvi"/>
    <property type="match status" value="1"/>
</dbReference>
<dbReference type="Pfam" id="PF04316">
    <property type="entry name" value="FlgM"/>
    <property type="match status" value="1"/>
</dbReference>
<dbReference type="EMBL" id="JABZMI010000408">
    <property type="protein sequence ID" value="MBF1166294.1"/>
    <property type="molecule type" value="Genomic_DNA"/>
</dbReference>
<evidence type="ECO:0000313" key="11">
    <source>
        <dbReference type="EMBL" id="MBF1166294.1"/>
    </source>
</evidence>
<organism evidence="11 12">
    <name type="scientific">Dechloromonas agitata</name>
    <dbReference type="NCBI Taxonomy" id="73030"/>
    <lineage>
        <taxon>Bacteria</taxon>
        <taxon>Pseudomonadati</taxon>
        <taxon>Pseudomonadota</taxon>
        <taxon>Betaproteobacteria</taxon>
        <taxon>Rhodocyclales</taxon>
        <taxon>Azonexaceae</taxon>
        <taxon>Dechloromonas</taxon>
    </lineage>
</organism>
<keyword evidence="11" id="KW-0969">Cilium</keyword>
<keyword evidence="4" id="KW-1005">Bacterial flagellum biogenesis</keyword>